<evidence type="ECO:0000313" key="4">
    <source>
        <dbReference type="Proteomes" id="UP001231189"/>
    </source>
</evidence>
<organism evidence="3 4">
    <name type="scientific">Lolium multiflorum</name>
    <name type="common">Italian ryegrass</name>
    <name type="synonym">Lolium perenne subsp. multiflorum</name>
    <dbReference type="NCBI Taxonomy" id="4521"/>
    <lineage>
        <taxon>Eukaryota</taxon>
        <taxon>Viridiplantae</taxon>
        <taxon>Streptophyta</taxon>
        <taxon>Embryophyta</taxon>
        <taxon>Tracheophyta</taxon>
        <taxon>Spermatophyta</taxon>
        <taxon>Magnoliopsida</taxon>
        <taxon>Liliopsida</taxon>
        <taxon>Poales</taxon>
        <taxon>Poaceae</taxon>
        <taxon>BOP clade</taxon>
        <taxon>Pooideae</taxon>
        <taxon>Poodae</taxon>
        <taxon>Poeae</taxon>
        <taxon>Poeae Chloroplast Group 2 (Poeae type)</taxon>
        <taxon>Loliodinae</taxon>
        <taxon>Loliinae</taxon>
        <taxon>Lolium</taxon>
    </lineage>
</organism>
<evidence type="ECO:0000256" key="2">
    <source>
        <dbReference type="SAM" id="MobiDB-lite"/>
    </source>
</evidence>
<feature type="region of interest" description="Disordered" evidence="2">
    <location>
        <begin position="1"/>
        <end position="55"/>
    </location>
</feature>
<evidence type="ECO:0000313" key="3">
    <source>
        <dbReference type="EMBL" id="KAK1665488.1"/>
    </source>
</evidence>
<sequence>MGKPRDTKIAILPSTTRKGTTLSTSAALDSPSVIDKLVSPPHASRAGTSAESENSHNIDNVSAVLDDSGSLGCFLDATIAKSRQIENTETPNATTPVKSPELEYSSDDPDEDYVELDDDFIEKCNATTDARKIKKLLAEHAVRYKPSPDPKFATSPINIRDKDYDFSLDLSHIAIVEKTPFCGTEKESAVEHLTEKRTPEDAEELLAKIGRNHDDWSTPEPTPIVKKRGMIKLNDEDMREAKKSLKEKGIKPEDVKNLPPIEDICETIPPSSMIEMEPYVQTETYDLENGGSLVFERDLYLVSERLERPPPKFHGVRIHNTPGEQQWMITADLKGSSEPPISERILFSFKAYSWVDGLAHALQEGLARVCGQNIAALQGSRFAHFARHDTMGEPMALSSHPVLKIHVQHLDFMLHETRKDLERHVFTPTVPRWLWLIMPTPSGYSPRTAVTACSAKNVATITRLREKIRTLEMTVRTQQDQIQEMEEDGEDIQGGDDF</sequence>
<name>A0AAD8SW56_LOLMU</name>
<feature type="compositionally biased region" description="Polar residues" evidence="2">
    <location>
        <begin position="13"/>
        <end position="27"/>
    </location>
</feature>
<feature type="compositionally biased region" description="Polar residues" evidence="2">
    <location>
        <begin position="46"/>
        <end position="55"/>
    </location>
</feature>
<dbReference type="AlphaFoldDB" id="A0AAD8SW56"/>
<comment type="caution">
    <text evidence="3">The sequence shown here is derived from an EMBL/GenBank/DDBJ whole genome shotgun (WGS) entry which is preliminary data.</text>
</comment>
<feature type="region of interest" description="Disordered" evidence="2">
    <location>
        <begin position="85"/>
        <end position="109"/>
    </location>
</feature>
<dbReference type="EMBL" id="JAUUTY010000003">
    <property type="protein sequence ID" value="KAK1665488.1"/>
    <property type="molecule type" value="Genomic_DNA"/>
</dbReference>
<gene>
    <name evidence="3" type="ORF">QYE76_053647</name>
</gene>
<reference evidence="3" key="1">
    <citation type="submission" date="2023-07" db="EMBL/GenBank/DDBJ databases">
        <title>A chromosome-level genome assembly of Lolium multiflorum.</title>
        <authorList>
            <person name="Chen Y."/>
            <person name="Copetti D."/>
            <person name="Kolliker R."/>
            <person name="Studer B."/>
        </authorList>
    </citation>
    <scope>NUCLEOTIDE SEQUENCE</scope>
    <source>
        <strain evidence="3">02402/16</strain>
        <tissue evidence="3">Leaf</tissue>
    </source>
</reference>
<feature type="coiled-coil region" evidence="1">
    <location>
        <begin position="461"/>
        <end position="488"/>
    </location>
</feature>
<dbReference type="Proteomes" id="UP001231189">
    <property type="component" value="Unassembled WGS sequence"/>
</dbReference>
<accession>A0AAD8SW56</accession>
<keyword evidence="1" id="KW-0175">Coiled coil</keyword>
<keyword evidence="4" id="KW-1185">Reference proteome</keyword>
<feature type="compositionally biased region" description="Polar residues" evidence="2">
    <location>
        <begin position="85"/>
        <end position="97"/>
    </location>
</feature>
<evidence type="ECO:0000256" key="1">
    <source>
        <dbReference type="SAM" id="Coils"/>
    </source>
</evidence>
<protein>
    <submittedName>
        <fullName evidence="3">Uncharacterized protein</fullName>
    </submittedName>
</protein>
<proteinExistence type="predicted"/>